<proteinExistence type="predicted"/>
<dbReference type="GO" id="GO:0005886">
    <property type="term" value="C:plasma membrane"/>
    <property type="evidence" value="ECO:0007669"/>
    <property type="project" value="TreeGrafter"/>
</dbReference>
<dbReference type="InterPro" id="IPR039470">
    <property type="entry name" value="Nuc_deoxyri_tr2"/>
</dbReference>
<gene>
    <name evidence="1" type="ORF">DGYR_LOCUS9584</name>
</gene>
<evidence type="ECO:0000313" key="2">
    <source>
        <dbReference type="Proteomes" id="UP000549394"/>
    </source>
</evidence>
<dbReference type="OrthoDB" id="6493944at2759"/>
<accession>A0A7I8W0R6</accession>
<dbReference type="PANTHER" id="PTHR36300">
    <property type="entry name" value="RAW, ISOFORM A"/>
    <property type="match status" value="1"/>
</dbReference>
<dbReference type="PANTHER" id="PTHR36300:SF1">
    <property type="entry name" value="RAW, ISOFORM A"/>
    <property type="match status" value="1"/>
</dbReference>
<keyword evidence="2" id="KW-1185">Reference proteome</keyword>
<protein>
    <submittedName>
        <fullName evidence="1">DgyrCDS10152</fullName>
    </submittedName>
</protein>
<comment type="caution">
    <text evidence="1">The sequence shown here is derived from an EMBL/GenBank/DDBJ whole genome shotgun (WGS) entry which is preliminary data.</text>
</comment>
<reference evidence="1 2" key="1">
    <citation type="submission" date="2020-08" db="EMBL/GenBank/DDBJ databases">
        <authorList>
            <person name="Hejnol A."/>
        </authorList>
    </citation>
    <scope>NUCLEOTIDE SEQUENCE [LARGE SCALE GENOMIC DNA]</scope>
</reference>
<organism evidence="1 2">
    <name type="scientific">Dimorphilus gyrociliatus</name>
    <dbReference type="NCBI Taxonomy" id="2664684"/>
    <lineage>
        <taxon>Eukaryota</taxon>
        <taxon>Metazoa</taxon>
        <taxon>Spiralia</taxon>
        <taxon>Lophotrochozoa</taxon>
        <taxon>Annelida</taxon>
        <taxon>Polychaeta</taxon>
        <taxon>Polychaeta incertae sedis</taxon>
        <taxon>Dinophilidae</taxon>
        <taxon>Dimorphilus</taxon>
    </lineage>
</organism>
<dbReference type="Gene3D" id="3.40.50.450">
    <property type="match status" value="1"/>
</dbReference>
<name>A0A7I8W0R6_9ANNE</name>
<dbReference type="EMBL" id="CAJFCJ010000014">
    <property type="protein sequence ID" value="CAD5121663.1"/>
    <property type="molecule type" value="Genomic_DNA"/>
</dbReference>
<dbReference type="Pfam" id="PF15891">
    <property type="entry name" value="Nuc_deoxyri_tr2"/>
    <property type="match status" value="1"/>
</dbReference>
<sequence length="621" mass="73645">MLKSERTIKMEDNGQNSSRKSHFYLNLIYKRLQEFGELLKRNRTEEKISIYKLKKKVEKILKNRFNSYNKVHEYVQNELKAIEQKDIKSLTFGQFSYILSELEEGITKISNASIISDKKQNEDLKAIKKMEKFVFLGGSCGITTWRNDVIKNLEKNKINYYNPLKSDWTIECMEEECKAKESAFVNFFAIKNNSRGIASIYESAYLLGKRKNVILVLEDMKNGANEHRIDNQCLKDTEYEELKQARRYLAYLYERQGYPVYKNENQAILHLESIIEEYPELFDRSTKKRIQLSNDNIIDKLEKLTDSITAIIEEKKLLNFTDLEEFYDNYYNCNLPFWARNNLESFKCSTVDECLCFLSEFRSYNKQKLIRMLKGELTLTKTDERDNYRIFYDLKRKQMKKMNIKRNLSFSYKIGSFPLIKEDFSFLNDIYCIGSSLGYSKKINYLLNQFKNDMVMGNQKIKMFKNHSWSNDRYNRKEEAEKLRSKVLFFLFGEDCRGILTGVEAAFFIGIGKFVIVHSESFKIDNKDKISEREFKDYNNARKYLMEMFSNQRFFNEPNEVITNYINKKSKTVQDSLTLLLNLQKMGIFSKHTDNITKENLRETISKDNKEKLIGCLQKRG</sequence>
<dbReference type="AlphaFoldDB" id="A0A7I8W0R6"/>
<evidence type="ECO:0000313" key="1">
    <source>
        <dbReference type="EMBL" id="CAD5121663.1"/>
    </source>
</evidence>
<dbReference type="Proteomes" id="UP000549394">
    <property type="component" value="Unassembled WGS sequence"/>
</dbReference>